<dbReference type="Proteomes" id="UP000439903">
    <property type="component" value="Unassembled WGS sequence"/>
</dbReference>
<evidence type="ECO:0000313" key="1">
    <source>
        <dbReference type="EMBL" id="KAF0447037.1"/>
    </source>
</evidence>
<sequence>MATTSIQIEVPTTQDGKQEFIPHDREQVTMITCSPNMKNIVTWSYKDNSAVCWCVSDNQQKLELKHKISLENNKKYKNYDKYFVYSKQLSKNFGDIKNYFTVSDDKIEDAIRIKIGIFNFKTGENLFLNLPYSEIIVETLAFLDGDKLIMISKDPLYRIYIFTQENNKFIHRSTTKMETYDEKIFLSNGKLFMYDENLGSITKWDINTSKFEAYFLFDNSFDVDNMKLSDNGVLLFVYGRKRVDNWYKDPYPCISIYSAEHGNKFTTYKYHDKTIIIDAVYLIASDIGARLLIVDHKKNEKEKKYQYHICDPFAPYISIENNVKANKLFEDFEAKSSELFENKYIIKNDKIIGFNNDGNLVIKGLIPDNDNWISYLRGTMKDFNSIFISSVSEKIIDLIRRTIDKSKETTEEATTDVYKEYPKKYFVTWTLKYEKKTFNDSMRIILTAKFKHDKIEQADSIQIVPEAYINSGEDVKEYVKECDCLDNDNLVIVTARSVLIWTFNAKDYKIELNYRWDNGGDSWDWNEENSKEIINLFYEIGEKNFDENKFDIKKLTKKSYFLPPSSYISMIRYDHAFIQLSDENRFFFNELIEKHINNKFFLILYGQKLIKDIVKEDEDMWLRKLFDGCIE</sequence>
<organism evidence="1 2">
    <name type="scientific">Gigaspora margarita</name>
    <dbReference type="NCBI Taxonomy" id="4874"/>
    <lineage>
        <taxon>Eukaryota</taxon>
        <taxon>Fungi</taxon>
        <taxon>Fungi incertae sedis</taxon>
        <taxon>Mucoromycota</taxon>
        <taxon>Glomeromycotina</taxon>
        <taxon>Glomeromycetes</taxon>
        <taxon>Diversisporales</taxon>
        <taxon>Gigasporaceae</taxon>
        <taxon>Gigaspora</taxon>
    </lineage>
</organism>
<protein>
    <submittedName>
        <fullName evidence="1">Uncharacterized protein</fullName>
    </submittedName>
</protein>
<proteinExistence type="predicted"/>
<reference evidence="1 2" key="1">
    <citation type="journal article" date="2019" name="Environ. Microbiol.">
        <title>At the nexus of three kingdoms: the genome of the mycorrhizal fungus Gigaspora margarita provides insights into plant, endobacterial and fungal interactions.</title>
        <authorList>
            <person name="Venice F."/>
            <person name="Ghignone S."/>
            <person name="Salvioli di Fossalunga A."/>
            <person name="Amselem J."/>
            <person name="Novero M."/>
            <person name="Xianan X."/>
            <person name="Sedzielewska Toro K."/>
            <person name="Morin E."/>
            <person name="Lipzen A."/>
            <person name="Grigoriev I.V."/>
            <person name="Henrissat B."/>
            <person name="Martin F.M."/>
            <person name="Bonfante P."/>
        </authorList>
    </citation>
    <scope>NUCLEOTIDE SEQUENCE [LARGE SCALE GENOMIC DNA]</scope>
    <source>
        <strain evidence="1 2">BEG34</strain>
    </source>
</reference>
<comment type="caution">
    <text evidence="1">The sequence shown here is derived from an EMBL/GenBank/DDBJ whole genome shotgun (WGS) entry which is preliminary data.</text>
</comment>
<dbReference type="OrthoDB" id="2428446at2759"/>
<name>A0A8H4A8X8_GIGMA</name>
<gene>
    <name evidence="1" type="ORF">F8M41_002851</name>
</gene>
<dbReference type="InterPro" id="IPR036322">
    <property type="entry name" value="WD40_repeat_dom_sf"/>
</dbReference>
<accession>A0A8H4A8X8</accession>
<dbReference type="AlphaFoldDB" id="A0A8H4A8X8"/>
<dbReference type="EMBL" id="WTPW01001242">
    <property type="protein sequence ID" value="KAF0447037.1"/>
    <property type="molecule type" value="Genomic_DNA"/>
</dbReference>
<dbReference type="SUPFAM" id="SSF50978">
    <property type="entry name" value="WD40 repeat-like"/>
    <property type="match status" value="1"/>
</dbReference>
<keyword evidence="2" id="KW-1185">Reference proteome</keyword>
<evidence type="ECO:0000313" key="2">
    <source>
        <dbReference type="Proteomes" id="UP000439903"/>
    </source>
</evidence>